<proteinExistence type="predicted"/>
<dbReference type="Proteomes" id="UP000007264">
    <property type="component" value="Unassembled WGS sequence"/>
</dbReference>
<keyword evidence="2" id="KW-1185">Reference proteome</keyword>
<evidence type="ECO:0008006" key="3">
    <source>
        <dbReference type="Google" id="ProtNLM"/>
    </source>
</evidence>
<dbReference type="PANTHER" id="PTHR31152:SF1">
    <property type="entry name" value="PLAC8 FAMILY PROTEIN"/>
    <property type="match status" value="1"/>
</dbReference>
<protein>
    <recommendedName>
        <fullName evidence="3">PLAC8-domain-containing protein</fullName>
    </recommendedName>
</protein>
<dbReference type="RefSeq" id="XP_005643254.1">
    <property type="nucleotide sequence ID" value="XM_005643197.1"/>
</dbReference>
<dbReference type="KEGG" id="csl:COCSUDRAFT_20327"/>
<dbReference type="STRING" id="574566.I0YJZ1"/>
<evidence type="ECO:0000313" key="2">
    <source>
        <dbReference type="Proteomes" id="UP000007264"/>
    </source>
</evidence>
<evidence type="ECO:0000313" key="1">
    <source>
        <dbReference type="EMBL" id="EIE18710.1"/>
    </source>
</evidence>
<dbReference type="PANTHER" id="PTHR31152">
    <property type="entry name" value="PLAC8 FAMILY PROTEIN"/>
    <property type="match status" value="1"/>
</dbReference>
<feature type="non-terminal residue" evidence="1">
    <location>
        <position position="1"/>
    </location>
</feature>
<dbReference type="AlphaFoldDB" id="I0YJZ1"/>
<organism evidence="1 2">
    <name type="scientific">Coccomyxa subellipsoidea (strain C-169)</name>
    <name type="common">Green microalga</name>
    <dbReference type="NCBI Taxonomy" id="574566"/>
    <lineage>
        <taxon>Eukaryota</taxon>
        <taxon>Viridiplantae</taxon>
        <taxon>Chlorophyta</taxon>
        <taxon>core chlorophytes</taxon>
        <taxon>Trebouxiophyceae</taxon>
        <taxon>Trebouxiophyceae incertae sedis</taxon>
        <taxon>Coccomyxaceae</taxon>
        <taxon>Coccomyxa</taxon>
        <taxon>Coccomyxa subellipsoidea</taxon>
    </lineage>
</organism>
<dbReference type="GeneID" id="17036639"/>
<dbReference type="EMBL" id="AGSI01000022">
    <property type="protein sequence ID" value="EIE18710.1"/>
    <property type="molecule type" value="Genomic_DNA"/>
</dbReference>
<gene>
    <name evidence="1" type="ORF">COCSUDRAFT_20327</name>
</gene>
<sequence>RYQCCYGACACSGHMGEQEHPDICLRSEVLCCFCYASLATRWIIQDQMHIQNTCMDDCITSVTLRLRNCLSYLACSANARAGARGHIRRGDAVRVMECILLHVLAGPLVCVMFPCMAAQQTAMLDMRDANPTIIRPPFDPMKVCLDIF</sequence>
<comment type="caution">
    <text evidence="1">The sequence shown here is derived from an EMBL/GenBank/DDBJ whole genome shotgun (WGS) entry which is preliminary data.</text>
</comment>
<name>I0YJZ1_COCSC</name>
<reference evidence="1 2" key="1">
    <citation type="journal article" date="2012" name="Genome Biol.">
        <title>The genome of the polar eukaryotic microalga coccomyxa subellipsoidea reveals traits of cold adaptation.</title>
        <authorList>
            <person name="Blanc G."/>
            <person name="Agarkova I."/>
            <person name="Grimwood J."/>
            <person name="Kuo A."/>
            <person name="Brueggeman A."/>
            <person name="Dunigan D."/>
            <person name="Gurnon J."/>
            <person name="Ladunga I."/>
            <person name="Lindquist E."/>
            <person name="Lucas S."/>
            <person name="Pangilinan J."/>
            <person name="Proschold T."/>
            <person name="Salamov A."/>
            <person name="Schmutz J."/>
            <person name="Weeks D."/>
            <person name="Yamada T."/>
            <person name="Claverie J.M."/>
            <person name="Grigoriev I."/>
            <person name="Van Etten J."/>
            <person name="Lomsadze A."/>
            <person name="Borodovsky M."/>
        </authorList>
    </citation>
    <scope>NUCLEOTIDE SEQUENCE [LARGE SCALE GENOMIC DNA]</scope>
    <source>
        <strain evidence="1 2">C-169</strain>
    </source>
</reference>
<dbReference type="OrthoDB" id="10377881at2759"/>
<accession>I0YJZ1</accession>